<dbReference type="RefSeq" id="WP_215234901.1">
    <property type="nucleotide sequence ID" value="NZ_CAJRAU010000005.1"/>
</dbReference>
<protein>
    <recommendedName>
        <fullName evidence="3">DUF642 domain-containing protein</fullName>
    </recommendedName>
</protein>
<sequence length="247" mass="26727">MDVMKKLPLGLGLACMMMLGSCSKENVVSPEAQVGGVNENSGLKTNGPLGVVPILQSTTGTPGFNVYPTGWERRTTSFSTDLQAFPSGTSSLTHLWGSNLLPWAKPLPPIPGIQNMSSIITVSTSRSIFAYSGKEWSGVTTTIKNLKPGKQYSYTFYVASTVRNIAQGPLVPAYAKRAFVSTSNYTGGSFVTYVELEGKQAEWVKQTVTFKAIVNEATLTFSAFASDEQDFAYAHLFIDHNSLKEVN</sequence>
<evidence type="ECO:0000313" key="2">
    <source>
        <dbReference type="Proteomes" id="UP000679725"/>
    </source>
</evidence>
<evidence type="ECO:0000313" key="1">
    <source>
        <dbReference type="EMBL" id="CAG5071586.1"/>
    </source>
</evidence>
<dbReference type="PROSITE" id="PS51257">
    <property type="entry name" value="PROKAR_LIPOPROTEIN"/>
    <property type="match status" value="1"/>
</dbReference>
<dbReference type="Gene3D" id="2.60.120.260">
    <property type="entry name" value="Galactose-binding domain-like"/>
    <property type="match status" value="1"/>
</dbReference>
<accession>A0ABN7RA15</accession>
<gene>
    <name evidence="1" type="ORF">DYBT9623_03583</name>
</gene>
<organism evidence="1 2">
    <name type="scientific">Dyadobacter linearis</name>
    <dbReference type="NCBI Taxonomy" id="2823330"/>
    <lineage>
        <taxon>Bacteria</taxon>
        <taxon>Pseudomonadati</taxon>
        <taxon>Bacteroidota</taxon>
        <taxon>Cytophagia</taxon>
        <taxon>Cytophagales</taxon>
        <taxon>Spirosomataceae</taxon>
        <taxon>Dyadobacter</taxon>
    </lineage>
</organism>
<proteinExistence type="predicted"/>
<evidence type="ECO:0008006" key="3">
    <source>
        <dbReference type="Google" id="ProtNLM"/>
    </source>
</evidence>
<name>A0ABN7RA15_9BACT</name>
<comment type="caution">
    <text evidence="1">The sequence shown here is derived from an EMBL/GenBank/DDBJ whole genome shotgun (WGS) entry which is preliminary data.</text>
</comment>
<dbReference type="EMBL" id="CAJRAU010000005">
    <property type="protein sequence ID" value="CAG5071586.1"/>
    <property type="molecule type" value="Genomic_DNA"/>
</dbReference>
<keyword evidence="2" id="KW-1185">Reference proteome</keyword>
<reference evidence="1 2" key="1">
    <citation type="submission" date="2021-04" db="EMBL/GenBank/DDBJ databases">
        <authorList>
            <person name="Rodrigo-Torres L."/>
            <person name="Arahal R. D."/>
            <person name="Lucena T."/>
        </authorList>
    </citation>
    <scope>NUCLEOTIDE SEQUENCE [LARGE SCALE GENOMIC DNA]</scope>
    <source>
        <strain evidence="1 2">CECT 9623</strain>
    </source>
</reference>
<dbReference type="Proteomes" id="UP000679725">
    <property type="component" value="Unassembled WGS sequence"/>
</dbReference>